<keyword evidence="2" id="KW-1185">Reference proteome</keyword>
<sequence length="182" mass="19826">MDSSDASPIPSPSPVIAAWCFEARKLLKLNQAQTARSIPQDDMQLRVAKWAQARDAAFTSGQQALETARLQFTELQSAFRSGGGLNGVEIAEQGLPAILMKLLMPLETSLDQLTSALNDDKTGLQSIQSMVTAAREELKDDSLLMLLETNPYKVAFSVRSDLTRALGLIVDVCSNRQELQSS</sequence>
<dbReference type="EMBL" id="JAXCLA010000009">
    <property type="protein sequence ID" value="MDY0748112.1"/>
    <property type="molecule type" value="Genomic_DNA"/>
</dbReference>
<gene>
    <name evidence="1" type="ORF">SNE35_26665</name>
</gene>
<dbReference type="Proteomes" id="UP001285263">
    <property type="component" value="Unassembled WGS sequence"/>
</dbReference>
<name>A0ABU5DP64_9BURK</name>
<evidence type="ECO:0000313" key="2">
    <source>
        <dbReference type="Proteomes" id="UP001285263"/>
    </source>
</evidence>
<comment type="caution">
    <text evidence="1">The sequence shown here is derived from an EMBL/GenBank/DDBJ whole genome shotgun (WGS) entry which is preliminary data.</text>
</comment>
<proteinExistence type="predicted"/>
<accession>A0ABU5DP64</accession>
<reference evidence="1 2" key="1">
    <citation type="submission" date="2023-11" db="EMBL/GenBank/DDBJ databases">
        <title>Paucibacter sp. nov., isolated from fresh soil in Korea.</title>
        <authorList>
            <person name="Le N.T.T."/>
        </authorList>
    </citation>
    <scope>NUCLEOTIDE SEQUENCE [LARGE SCALE GENOMIC DNA]</scope>
    <source>
        <strain evidence="1 2">R3-3</strain>
    </source>
</reference>
<evidence type="ECO:0000313" key="1">
    <source>
        <dbReference type="EMBL" id="MDY0748112.1"/>
    </source>
</evidence>
<protein>
    <submittedName>
        <fullName evidence="1">Uncharacterized protein</fullName>
    </submittedName>
</protein>
<organism evidence="1 2">
    <name type="scientific">Roseateles agri</name>
    <dbReference type="NCBI Taxonomy" id="3098619"/>
    <lineage>
        <taxon>Bacteria</taxon>
        <taxon>Pseudomonadati</taxon>
        <taxon>Pseudomonadota</taxon>
        <taxon>Betaproteobacteria</taxon>
        <taxon>Burkholderiales</taxon>
        <taxon>Sphaerotilaceae</taxon>
        <taxon>Roseateles</taxon>
    </lineage>
</organism>
<dbReference type="RefSeq" id="WP_320426075.1">
    <property type="nucleotide sequence ID" value="NZ_JAXCLA010000009.1"/>
</dbReference>